<dbReference type="SUPFAM" id="SSF55681">
    <property type="entry name" value="Class II aaRS and biotin synthetases"/>
    <property type="match status" value="1"/>
</dbReference>
<evidence type="ECO:0000313" key="7">
    <source>
        <dbReference type="EMBL" id="MBM7584324.1"/>
    </source>
</evidence>
<dbReference type="RefSeq" id="WP_205168493.1">
    <property type="nucleotide sequence ID" value="NZ_JAFBDZ010000001.1"/>
</dbReference>
<dbReference type="InterPro" id="IPR003142">
    <property type="entry name" value="BPL_C"/>
</dbReference>
<comment type="caution">
    <text evidence="5">Lacks conserved residue(s) required for the propagation of feature annotation.</text>
</comment>
<dbReference type="CDD" id="cd16442">
    <property type="entry name" value="BPL"/>
    <property type="match status" value="1"/>
</dbReference>
<feature type="binding site" evidence="5">
    <location>
        <position position="118"/>
    </location>
    <ligand>
        <name>biotin</name>
        <dbReference type="ChEBI" id="CHEBI:57586"/>
    </ligand>
</feature>
<feature type="DNA-binding region" description="H-T-H motif" evidence="5">
    <location>
        <begin position="23"/>
        <end position="42"/>
    </location>
</feature>
<dbReference type="PANTHER" id="PTHR12835:SF5">
    <property type="entry name" value="BIOTIN--PROTEIN LIGASE"/>
    <property type="match status" value="1"/>
</dbReference>
<feature type="binding site" evidence="5">
    <location>
        <begin position="122"/>
        <end position="124"/>
    </location>
    <ligand>
        <name>biotin</name>
        <dbReference type="ChEBI" id="CHEBI:57586"/>
    </ligand>
</feature>
<dbReference type="Pfam" id="PF08279">
    <property type="entry name" value="HTH_11"/>
    <property type="match status" value="1"/>
</dbReference>
<keyword evidence="8" id="KW-1185">Reference proteome</keyword>
<dbReference type="Gene3D" id="1.10.10.10">
    <property type="entry name" value="Winged helix-like DNA-binding domain superfamily/Winged helix DNA-binding domain"/>
    <property type="match status" value="1"/>
</dbReference>
<dbReference type="Gene3D" id="2.30.30.100">
    <property type="match status" value="1"/>
</dbReference>
<dbReference type="GO" id="GO:0004077">
    <property type="term" value="F:biotin--[biotin carboxyl-carrier protein] ligase activity"/>
    <property type="evidence" value="ECO:0007669"/>
    <property type="project" value="UniProtKB-EC"/>
</dbReference>
<dbReference type="HAMAP" id="MF_00978">
    <property type="entry name" value="Bifunct_BirA"/>
    <property type="match status" value="1"/>
</dbReference>
<dbReference type="PANTHER" id="PTHR12835">
    <property type="entry name" value="BIOTIN PROTEIN LIGASE"/>
    <property type="match status" value="1"/>
</dbReference>
<dbReference type="InterPro" id="IPR008988">
    <property type="entry name" value="Transcriptional_repressor_C"/>
</dbReference>
<dbReference type="NCBIfam" id="TIGR00121">
    <property type="entry name" value="birA_ligase"/>
    <property type="match status" value="1"/>
</dbReference>
<comment type="caution">
    <text evidence="7">The sequence shown here is derived from an EMBL/GenBank/DDBJ whole genome shotgun (WGS) entry which is preliminary data.</text>
</comment>
<keyword evidence="3 5" id="KW-0067">ATP-binding</keyword>
<dbReference type="InterPro" id="IPR013196">
    <property type="entry name" value="HTH_11"/>
</dbReference>
<evidence type="ECO:0000313" key="8">
    <source>
        <dbReference type="Proteomes" id="UP001646157"/>
    </source>
</evidence>
<dbReference type="InterPro" id="IPR036390">
    <property type="entry name" value="WH_DNA-bd_sf"/>
</dbReference>
<dbReference type="InterPro" id="IPR045864">
    <property type="entry name" value="aa-tRNA-synth_II/BPL/LPL"/>
</dbReference>
<dbReference type="Pfam" id="PF03099">
    <property type="entry name" value="BPL_LplA_LipB"/>
    <property type="match status" value="1"/>
</dbReference>
<evidence type="ECO:0000256" key="3">
    <source>
        <dbReference type="ARBA" id="ARBA00022840"/>
    </source>
</evidence>
<keyword evidence="5" id="KW-0804">Transcription</keyword>
<reference evidence="7 8" key="1">
    <citation type="submission" date="2021-01" db="EMBL/GenBank/DDBJ databases">
        <title>Genomic Encyclopedia of Type Strains, Phase IV (KMG-IV): sequencing the most valuable type-strain genomes for metagenomic binning, comparative biology and taxonomic classification.</title>
        <authorList>
            <person name="Goeker M."/>
        </authorList>
    </citation>
    <scope>NUCLEOTIDE SEQUENCE [LARGE SCALE GENOMIC DNA]</scope>
    <source>
        <strain evidence="7 8">DSM 24834</strain>
    </source>
</reference>
<accession>A0ABS2N8Y8</accession>
<dbReference type="InterPro" id="IPR036388">
    <property type="entry name" value="WH-like_DNA-bd_sf"/>
</dbReference>
<comment type="catalytic activity">
    <reaction evidence="5">
        <text>biotin + L-lysyl-[protein] + ATP = N(6)-biotinyl-L-lysyl-[protein] + AMP + diphosphate + H(+)</text>
        <dbReference type="Rhea" id="RHEA:11756"/>
        <dbReference type="Rhea" id="RHEA-COMP:9752"/>
        <dbReference type="Rhea" id="RHEA-COMP:10505"/>
        <dbReference type="ChEBI" id="CHEBI:15378"/>
        <dbReference type="ChEBI" id="CHEBI:29969"/>
        <dbReference type="ChEBI" id="CHEBI:30616"/>
        <dbReference type="ChEBI" id="CHEBI:33019"/>
        <dbReference type="ChEBI" id="CHEBI:57586"/>
        <dbReference type="ChEBI" id="CHEBI:83144"/>
        <dbReference type="ChEBI" id="CHEBI:456215"/>
        <dbReference type="EC" id="6.3.4.15"/>
    </reaction>
</comment>
<dbReference type="InterPro" id="IPR004408">
    <property type="entry name" value="Biotin_CoA_COase_ligase"/>
</dbReference>
<comment type="function">
    <text evidence="5">Acts both as a biotin--[acetyl-CoA-carboxylase] ligase and a repressor.</text>
</comment>
<feature type="domain" description="BPL/LPL catalytic" evidence="6">
    <location>
        <begin position="71"/>
        <end position="262"/>
    </location>
</feature>
<keyword evidence="5" id="KW-0678">Repressor</keyword>
<keyword evidence="5" id="KW-0805">Transcription regulation</keyword>
<dbReference type="EC" id="6.3.4.15" evidence="5"/>
<proteinExistence type="inferred from homology"/>
<dbReference type="Gene3D" id="3.30.930.10">
    <property type="entry name" value="Bira Bifunctional Protein, Domain 2"/>
    <property type="match status" value="1"/>
</dbReference>
<organism evidence="7 8">
    <name type="scientific">Rossellomorea pakistanensis</name>
    <dbReference type="NCBI Taxonomy" id="992288"/>
    <lineage>
        <taxon>Bacteria</taxon>
        <taxon>Bacillati</taxon>
        <taxon>Bacillota</taxon>
        <taxon>Bacilli</taxon>
        <taxon>Bacillales</taxon>
        <taxon>Bacillaceae</taxon>
        <taxon>Rossellomorea</taxon>
    </lineage>
</organism>
<keyword evidence="1 5" id="KW-0436">Ligase</keyword>
<dbReference type="SUPFAM" id="SSF46785">
    <property type="entry name" value="Winged helix' DNA-binding domain"/>
    <property type="match status" value="1"/>
</dbReference>
<evidence type="ECO:0000259" key="6">
    <source>
        <dbReference type="PROSITE" id="PS51733"/>
    </source>
</evidence>
<gene>
    <name evidence="5" type="primary">birA</name>
    <name evidence="7" type="ORF">JOC86_000861</name>
</gene>
<keyword evidence="4 5" id="KW-0092">Biotin</keyword>
<dbReference type="InterPro" id="IPR004143">
    <property type="entry name" value="BPL_LPL_catalytic"/>
</dbReference>
<sequence length="330" mass="37158">MQSPIRKKLLEAFRQANGEFLSGQALADIVGCSRTAVWKHIEDLRKEGFKLDAIRKKGYRILHTPDRVSQNEIHLGLNTKSLGQTIYYEETVPSTQKLAHQYAQNGAPEGTLVIADEQTEGRGRLMRNWHSSKRTGIWMSLILKPQLPPQRAPQFTLIAAVAVVQAIEEVWDLHPEIKWPNDILLNGKKVTGILTELQAESDKINSIIIGMGTNVNQTIEDFPQELHSIATSLAIEKGQMIPRSRLVQKILEKLELYYEIYMKEGFSPIKLLWEGYAISIGKEITARTITGEIKGKALGINDDGVLRIQDHSGHIHEVYSADIEVNEPIQ</sequence>
<comment type="similarity">
    <text evidence="5">Belongs to the biotin--protein ligase family.</text>
</comment>
<dbReference type="SUPFAM" id="SSF50037">
    <property type="entry name" value="C-terminal domain of transcriptional repressors"/>
    <property type="match status" value="1"/>
</dbReference>
<dbReference type="InterPro" id="IPR030855">
    <property type="entry name" value="Bifunct_BirA"/>
</dbReference>
<protein>
    <recommendedName>
        <fullName evidence="5">Bifunctional ligase/repressor BirA</fullName>
    </recommendedName>
    <alternativeName>
        <fullName evidence="5">Biotin--[acetyl-CoA-carboxylase] ligase</fullName>
        <ecNumber evidence="5">6.3.4.15</ecNumber>
    </alternativeName>
    <alternativeName>
        <fullName evidence="5">Biotin--protein ligase</fullName>
    </alternativeName>
    <alternativeName>
        <fullName evidence="5">Biotin-[acetyl-CoA carboxylase] synthetase</fullName>
    </alternativeName>
</protein>
<keyword evidence="2 5" id="KW-0547">Nucleotide-binding</keyword>
<dbReference type="PROSITE" id="PS51733">
    <property type="entry name" value="BPL_LPL_CATALYTIC"/>
    <property type="match status" value="1"/>
</dbReference>
<dbReference type="EMBL" id="JAFBDZ010000001">
    <property type="protein sequence ID" value="MBM7584324.1"/>
    <property type="molecule type" value="Genomic_DNA"/>
</dbReference>
<feature type="binding site" evidence="5">
    <location>
        <position position="189"/>
    </location>
    <ligand>
        <name>biotin</name>
        <dbReference type="ChEBI" id="CHEBI:57586"/>
    </ligand>
</feature>
<evidence type="ECO:0000256" key="4">
    <source>
        <dbReference type="ARBA" id="ARBA00023267"/>
    </source>
</evidence>
<evidence type="ECO:0000256" key="5">
    <source>
        <dbReference type="HAMAP-Rule" id="MF_00978"/>
    </source>
</evidence>
<keyword evidence="5" id="KW-0238">DNA-binding</keyword>
<name>A0ABS2N8Y8_9BACI</name>
<dbReference type="Pfam" id="PF02237">
    <property type="entry name" value="BPL_C"/>
    <property type="match status" value="1"/>
</dbReference>
<dbReference type="Proteomes" id="UP001646157">
    <property type="component" value="Unassembled WGS sequence"/>
</dbReference>
<evidence type="ECO:0000256" key="1">
    <source>
        <dbReference type="ARBA" id="ARBA00022598"/>
    </source>
</evidence>
<evidence type="ECO:0000256" key="2">
    <source>
        <dbReference type="ARBA" id="ARBA00022741"/>
    </source>
</evidence>